<reference evidence="1" key="1">
    <citation type="submission" date="2018-02" db="EMBL/GenBank/DDBJ databases">
        <title>Rhizophora mucronata_Transcriptome.</title>
        <authorList>
            <person name="Meera S.P."/>
            <person name="Sreeshan A."/>
            <person name="Augustine A."/>
        </authorList>
    </citation>
    <scope>NUCLEOTIDE SEQUENCE</scope>
    <source>
        <tissue evidence="1">Leaf</tissue>
    </source>
</reference>
<organism evidence="1">
    <name type="scientific">Rhizophora mucronata</name>
    <name type="common">Asiatic mangrove</name>
    <dbReference type="NCBI Taxonomy" id="61149"/>
    <lineage>
        <taxon>Eukaryota</taxon>
        <taxon>Viridiplantae</taxon>
        <taxon>Streptophyta</taxon>
        <taxon>Embryophyta</taxon>
        <taxon>Tracheophyta</taxon>
        <taxon>Spermatophyta</taxon>
        <taxon>Magnoliopsida</taxon>
        <taxon>eudicotyledons</taxon>
        <taxon>Gunneridae</taxon>
        <taxon>Pentapetalae</taxon>
        <taxon>rosids</taxon>
        <taxon>fabids</taxon>
        <taxon>Malpighiales</taxon>
        <taxon>Rhizophoraceae</taxon>
        <taxon>Rhizophora</taxon>
    </lineage>
</organism>
<accession>A0A2P2MXI7</accession>
<name>A0A2P2MXI7_RHIMU</name>
<proteinExistence type="predicted"/>
<dbReference type="EMBL" id="GGEC01054453">
    <property type="protein sequence ID" value="MBX34937.1"/>
    <property type="molecule type" value="Transcribed_RNA"/>
</dbReference>
<protein>
    <submittedName>
        <fullName evidence="1">Uncharacterized protein</fullName>
    </submittedName>
</protein>
<dbReference type="AlphaFoldDB" id="A0A2P2MXI7"/>
<sequence length="41" mass="4279">MHSNPLGLEPALEDGEEKTMGCNDASCLMLMKTLAGLGDGQ</sequence>
<evidence type="ECO:0000313" key="1">
    <source>
        <dbReference type="EMBL" id="MBX34937.1"/>
    </source>
</evidence>